<evidence type="ECO:0000256" key="4">
    <source>
        <dbReference type="ARBA" id="ARBA00022581"/>
    </source>
</evidence>
<keyword evidence="9 15" id="KW-1133">Transmembrane helix</keyword>
<dbReference type="Pfam" id="PF01657">
    <property type="entry name" value="Stress-antifung"/>
    <property type="match status" value="2"/>
</dbReference>
<sequence length="316" mass="33191">MARSTLHNIITVLIITLSPFLDVTHSTSDTVIYGGCSKIKYTPGSPYESNLDSLLTSLASSATSSSYNKYTITGPSPQDVVSGLFQCRGDLAQPDCATCVAHSVSQLGSLCPQTCGGAAQLDGCFVKYDNTTFIGVQDKSLVMKKCASSVGYDANLMDGRDAVLASVGGATGSYRVGGSGNTQGMSQCVEDLSASECQDCVMEAIGRLKSDCEGAVSGEMFLAKCYAKYSSTTGDHAFKPDQEINDSGNSNQAESGNSDEDHSEGEQTFAIIIGILAGVVLLVIFLTFLGRVLGGNAGMSSLWFKNYNASSILQYM</sequence>
<dbReference type="Gramene" id="KZM98471">
    <property type="protein sequence ID" value="KZM98471"/>
    <property type="gene ID" value="DCAR_014167"/>
</dbReference>
<keyword evidence="3" id="KW-1003">Cell membrane</keyword>
<evidence type="ECO:0000256" key="12">
    <source>
        <dbReference type="ARBA" id="ARBA00024184"/>
    </source>
</evidence>
<comment type="subcellular location">
    <subcellularLocation>
        <location evidence="12">Cell junction</location>
        <location evidence="12">Plasmodesma</location>
    </subcellularLocation>
    <subcellularLocation>
        <location evidence="1">Cell membrane</location>
        <topology evidence="1">Single-pass type I membrane protein</topology>
    </subcellularLocation>
</comment>
<dbReference type="PANTHER" id="PTHR32080">
    <property type="entry name" value="ANTIFUNGAL PROTEIN GINKBILOBIN-2-LIKE"/>
    <property type="match status" value="1"/>
</dbReference>
<keyword evidence="4" id="KW-0945">Host-virus interaction</keyword>
<proteinExistence type="inferred from homology"/>
<dbReference type="InterPro" id="IPR038408">
    <property type="entry name" value="GNK2_sf"/>
</dbReference>
<evidence type="ECO:0000256" key="15">
    <source>
        <dbReference type="SAM" id="Phobius"/>
    </source>
</evidence>
<dbReference type="Gramene" id="KZM98470">
    <property type="protein sequence ID" value="KZM98470"/>
    <property type="gene ID" value="DCAR_014168"/>
</dbReference>
<dbReference type="InterPro" id="IPR002902">
    <property type="entry name" value="GNK2"/>
</dbReference>
<keyword evidence="11" id="KW-1015">Disulfide bond</keyword>
<evidence type="ECO:0000256" key="1">
    <source>
        <dbReference type="ARBA" id="ARBA00004251"/>
    </source>
</evidence>
<dbReference type="Gene3D" id="3.30.430.20">
    <property type="entry name" value="Gnk2 domain, C-X8-C-X2-C motif"/>
    <property type="match status" value="2"/>
</dbReference>
<dbReference type="STRING" id="79200.A0A165XSG3"/>
<keyword evidence="7" id="KW-0677">Repeat</keyword>
<dbReference type="GO" id="GO:0005886">
    <property type="term" value="C:plasma membrane"/>
    <property type="evidence" value="ECO:0007669"/>
    <property type="project" value="UniProtKB-SubCell"/>
</dbReference>
<keyword evidence="2" id="KW-0813">Transport</keyword>
<keyword evidence="6 16" id="KW-0732">Signal</keyword>
<reference evidence="17" key="1">
    <citation type="journal article" date="2016" name="Nat. Genet.">
        <title>A high-quality carrot genome assembly provides new insights into carotenoid accumulation and asterid genome evolution.</title>
        <authorList>
            <person name="Iorizzo M."/>
            <person name="Ellison S."/>
            <person name="Senalik D."/>
            <person name="Zeng P."/>
            <person name="Satapoomin P."/>
            <person name="Huang J."/>
            <person name="Bowman M."/>
            <person name="Iovene M."/>
            <person name="Sanseverino W."/>
            <person name="Cavagnaro P."/>
            <person name="Yildiz M."/>
            <person name="Macko-Podgorni A."/>
            <person name="Moranska E."/>
            <person name="Grzebelus E."/>
            <person name="Grzebelus D."/>
            <person name="Ashrafi H."/>
            <person name="Zheng Z."/>
            <person name="Cheng S."/>
            <person name="Spooner D."/>
            <person name="Van Deynze A."/>
            <person name="Simon P."/>
        </authorList>
    </citation>
    <scope>NUCLEOTIDE SEQUENCE [LARGE SCALE GENOMIC DNA]</scope>
    <source>
        <tissue evidence="17">Leaf</tissue>
    </source>
</reference>
<evidence type="ECO:0000256" key="7">
    <source>
        <dbReference type="ARBA" id="ARBA00022737"/>
    </source>
</evidence>
<accession>A0A165XSG3</accession>
<feature type="signal peptide" evidence="16">
    <location>
        <begin position="1"/>
        <end position="26"/>
    </location>
</feature>
<evidence type="ECO:0000256" key="11">
    <source>
        <dbReference type="ARBA" id="ARBA00023157"/>
    </source>
</evidence>
<dbReference type="OMA" id="CADWLSA"/>
<evidence type="ECO:0000256" key="5">
    <source>
        <dbReference type="ARBA" id="ARBA00022692"/>
    </source>
</evidence>
<feature type="transmembrane region" description="Helical" evidence="15">
    <location>
        <begin position="269"/>
        <end position="289"/>
    </location>
</feature>
<evidence type="ECO:0000256" key="14">
    <source>
        <dbReference type="SAM" id="MobiDB-lite"/>
    </source>
</evidence>
<evidence type="ECO:0000256" key="2">
    <source>
        <dbReference type="ARBA" id="ARBA00022448"/>
    </source>
</evidence>
<dbReference type="AlphaFoldDB" id="A0A165XSG3"/>
<feature type="region of interest" description="Disordered" evidence="14">
    <location>
        <begin position="241"/>
        <end position="262"/>
    </location>
</feature>
<dbReference type="PROSITE" id="PS51473">
    <property type="entry name" value="GNK2"/>
    <property type="match status" value="2"/>
</dbReference>
<dbReference type="CDD" id="cd23509">
    <property type="entry name" value="Gnk2-like"/>
    <property type="match status" value="2"/>
</dbReference>
<organism evidence="17">
    <name type="scientific">Daucus carota subsp. sativus</name>
    <name type="common">Carrot</name>
    <dbReference type="NCBI Taxonomy" id="79200"/>
    <lineage>
        <taxon>Eukaryota</taxon>
        <taxon>Viridiplantae</taxon>
        <taxon>Streptophyta</taxon>
        <taxon>Embryophyta</taxon>
        <taxon>Tracheophyta</taxon>
        <taxon>Spermatophyta</taxon>
        <taxon>Magnoliopsida</taxon>
        <taxon>eudicotyledons</taxon>
        <taxon>Gunneridae</taxon>
        <taxon>Pentapetalae</taxon>
        <taxon>asterids</taxon>
        <taxon>campanulids</taxon>
        <taxon>Apiales</taxon>
        <taxon>Apiaceae</taxon>
        <taxon>Apioideae</taxon>
        <taxon>Scandiceae</taxon>
        <taxon>Daucinae</taxon>
        <taxon>Daucus</taxon>
        <taxon>Daucus sect. Daucus</taxon>
    </lineage>
</organism>
<evidence type="ECO:0000256" key="13">
    <source>
        <dbReference type="ARBA" id="ARBA00038393"/>
    </source>
</evidence>
<keyword evidence="10 15" id="KW-0472">Membrane</keyword>
<evidence type="ECO:0000256" key="10">
    <source>
        <dbReference type="ARBA" id="ARBA00023136"/>
    </source>
</evidence>
<dbReference type="InterPro" id="IPR051378">
    <property type="entry name" value="Cell2Cell_Antifungal"/>
</dbReference>
<name>A0A165XSG3_DAUCS</name>
<feature type="chain" id="PRO_5010064514" evidence="16">
    <location>
        <begin position="27"/>
        <end position="316"/>
    </location>
</feature>
<feature type="compositionally biased region" description="Polar residues" evidence="14">
    <location>
        <begin position="245"/>
        <end position="256"/>
    </location>
</feature>
<evidence type="ECO:0000256" key="16">
    <source>
        <dbReference type="SAM" id="SignalP"/>
    </source>
</evidence>
<dbReference type="EMBL" id="LNRQ01000004">
    <property type="protein sequence ID" value="KZM98470.1"/>
    <property type="molecule type" value="Genomic_DNA"/>
</dbReference>
<gene>
    <name evidence="17" type="ORF">DCAR_014168</name>
</gene>
<evidence type="ECO:0000256" key="9">
    <source>
        <dbReference type="ARBA" id="ARBA00022989"/>
    </source>
</evidence>
<evidence type="ECO:0000256" key="6">
    <source>
        <dbReference type="ARBA" id="ARBA00022729"/>
    </source>
</evidence>
<keyword evidence="8" id="KW-0965">Cell junction</keyword>
<comment type="similarity">
    <text evidence="13">Belongs to the cysteine-rich repeat secretory protein family. Plasmodesmata-located proteins (PDLD) subfamily.</text>
</comment>
<evidence type="ECO:0000313" key="17">
    <source>
        <dbReference type="EMBL" id="KZM98470.1"/>
    </source>
</evidence>
<keyword evidence="5 15" id="KW-0812">Transmembrane</keyword>
<evidence type="ECO:0000256" key="3">
    <source>
        <dbReference type="ARBA" id="ARBA00022475"/>
    </source>
</evidence>
<protein>
    <submittedName>
        <fullName evidence="17">Uncharacterized protein</fullName>
    </submittedName>
</protein>
<comment type="caution">
    <text evidence="17">The sequence shown here is derived from an EMBL/GenBank/DDBJ whole genome shotgun (WGS) entry which is preliminary data.</text>
</comment>
<dbReference type="PANTHER" id="PTHR32080:SF3">
    <property type="entry name" value="PLASMODESMATA-LOCATED PROTEIN 7"/>
    <property type="match status" value="1"/>
</dbReference>
<dbReference type="FunFam" id="3.30.430.20:FF:000001">
    <property type="entry name" value="cysteine-rich repeat secretory protein 3"/>
    <property type="match status" value="1"/>
</dbReference>
<dbReference type="GO" id="GO:0009506">
    <property type="term" value="C:plasmodesma"/>
    <property type="evidence" value="ECO:0007669"/>
    <property type="project" value="UniProtKB-SubCell"/>
</dbReference>
<evidence type="ECO:0000256" key="8">
    <source>
        <dbReference type="ARBA" id="ARBA00022949"/>
    </source>
</evidence>